<gene>
    <name evidence="1" type="ORF">K8W01_20735</name>
</gene>
<reference evidence="1" key="1">
    <citation type="journal article" date="2021" name="PeerJ">
        <title>Extensive microbial diversity within the chicken gut microbiome revealed by metagenomics and culture.</title>
        <authorList>
            <person name="Gilroy R."/>
            <person name="Ravi A."/>
            <person name="Getino M."/>
            <person name="Pursley I."/>
            <person name="Horton D.L."/>
            <person name="Alikhan N.F."/>
            <person name="Baker D."/>
            <person name="Gharbi K."/>
            <person name="Hall N."/>
            <person name="Watson M."/>
            <person name="Adriaenssens E.M."/>
            <person name="Foster-Nyarko E."/>
            <person name="Jarju S."/>
            <person name="Secka A."/>
            <person name="Antonio M."/>
            <person name="Oren A."/>
            <person name="Chaudhuri R.R."/>
            <person name="La Ragione R."/>
            <person name="Hildebrand F."/>
            <person name="Pallen M.J."/>
        </authorList>
    </citation>
    <scope>NUCLEOTIDE SEQUENCE</scope>
    <source>
        <strain evidence="1">316</strain>
    </source>
</reference>
<dbReference type="EMBL" id="DYYG01000065">
    <property type="protein sequence ID" value="HJE26082.1"/>
    <property type="molecule type" value="Genomic_DNA"/>
</dbReference>
<evidence type="ECO:0000313" key="2">
    <source>
        <dbReference type="Proteomes" id="UP000742631"/>
    </source>
</evidence>
<sequence length="104" mass="11425">MLEIDTINLTFTEPLRNGTPLETDRSHPTMRAALFGIAVTIAGLGATAPAQALPMPGAAPMSEGLFQQAQYGRRVIRGPRCKTVVTKRRGRFGRVVVTRERRCF</sequence>
<accession>A0A921E6S4</accession>
<dbReference type="Proteomes" id="UP000742631">
    <property type="component" value="Unassembled WGS sequence"/>
</dbReference>
<name>A0A921E6S4_9HYPH</name>
<reference evidence="1" key="2">
    <citation type="submission" date="2021-09" db="EMBL/GenBank/DDBJ databases">
        <authorList>
            <person name="Gilroy R."/>
        </authorList>
    </citation>
    <scope>NUCLEOTIDE SEQUENCE</scope>
    <source>
        <strain evidence="1">316</strain>
    </source>
</reference>
<protein>
    <submittedName>
        <fullName evidence="1">Uncharacterized protein</fullName>
    </submittedName>
</protein>
<proteinExistence type="predicted"/>
<evidence type="ECO:0000313" key="1">
    <source>
        <dbReference type="EMBL" id="HJE26082.1"/>
    </source>
</evidence>
<organism evidence="1 2">
    <name type="scientific">Methylorubrum populi</name>
    <dbReference type="NCBI Taxonomy" id="223967"/>
    <lineage>
        <taxon>Bacteria</taxon>
        <taxon>Pseudomonadati</taxon>
        <taxon>Pseudomonadota</taxon>
        <taxon>Alphaproteobacteria</taxon>
        <taxon>Hyphomicrobiales</taxon>
        <taxon>Methylobacteriaceae</taxon>
        <taxon>Methylorubrum</taxon>
    </lineage>
</organism>
<dbReference type="AlphaFoldDB" id="A0A921E6S4"/>
<comment type="caution">
    <text evidence="1">The sequence shown here is derived from an EMBL/GenBank/DDBJ whole genome shotgun (WGS) entry which is preliminary data.</text>
</comment>